<dbReference type="GO" id="GO:0006412">
    <property type="term" value="P:translation"/>
    <property type="evidence" value="ECO:0007669"/>
    <property type="project" value="InterPro"/>
</dbReference>
<dbReference type="PROSITE" id="PS00936">
    <property type="entry name" value="RIBOSOMAL_L35"/>
    <property type="match status" value="1"/>
</dbReference>
<dbReference type="EMBL" id="HBKN01012713">
    <property type="protein sequence ID" value="CAE2285146.1"/>
    <property type="molecule type" value="Transcribed_RNA"/>
</dbReference>
<evidence type="ECO:0000313" key="11">
    <source>
        <dbReference type="EMBL" id="CAE2285174.1"/>
    </source>
</evidence>
<evidence type="ECO:0000256" key="2">
    <source>
        <dbReference type="ARBA" id="ARBA00022980"/>
    </source>
</evidence>
<dbReference type="AlphaFoldDB" id="A0A6U5YDV2"/>
<dbReference type="EMBL" id="HBKN01012711">
    <property type="protein sequence ID" value="CAE2285134.1"/>
    <property type="molecule type" value="Transcribed_RNA"/>
</dbReference>
<dbReference type="Gene3D" id="4.10.410.60">
    <property type="match status" value="1"/>
</dbReference>
<gene>
    <name evidence="5" type="ORF">GTHE00462_LOCUS9895</name>
    <name evidence="6" type="ORF">GTHE00462_LOCUS9896</name>
    <name evidence="7" type="ORF">GTHE00462_LOCUS9897</name>
    <name evidence="8" type="ORF">GTHE00462_LOCUS9898</name>
    <name evidence="9" type="ORF">GTHE00462_LOCUS9900</name>
    <name evidence="10" type="ORF">GTHE00462_LOCUS9901</name>
    <name evidence="11" type="ORF">GTHE00462_LOCUS9902</name>
</gene>
<dbReference type="GO" id="GO:0003735">
    <property type="term" value="F:structural constituent of ribosome"/>
    <property type="evidence" value="ECO:0007669"/>
    <property type="project" value="InterPro"/>
</dbReference>
<evidence type="ECO:0000256" key="4">
    <source>
        <dbReference type="RuleBase" id="RU000568"/>
    </source>
</evidence>
<dbReference type="PRINTS" id="PR00064">
    <property type="entry name" value="RIBOSOMALL35"/>
</dbReference>
<dbReference type="InterPro" id="IPR018265">
    <property type="entry name" value="Ribosomal_bL35_CS"/>
</dbReference>
<dbReference type="GO" id="GO:0005840">
    <property type="term" value="C:ribosome"/>
    <property type="evidence" value="ECO:0007669"/>
    <property type="project" value="UniProtKB-KW"/>
</dbReference>
<comment type="similarity">
    <text evidence="1 4">Belongs to the bacterial ribosomal protein bL35 family.</text>
</comment>
<evidence type="ECO:0000313" key="6">
    <source>
        <dbReference type="EMBL" id="CAE2285140.1"/>
    </source>
</evidence>
<dbReference type="GO" id="GO:1990904">
    <property type="term" value="C:ribonucleoprotein complex"/>
    <property type="evidence" value="ECO:0007669"/>
    <property type="project" value="UniProtKB-KW"/>
</dbReference>
<dbReference type="EMBL" id="HBKN01012717">
    <property type="protein sequence ID" value="CAE2285170.1"/>
    <property type="molecule type" value="Transcribed_RNA"/>
</dbReference>
<dbReference type="SUPFAM" id="SSF143034">
    <property type="entry name" value="L35p-like"/>
    <property type="match status" value="1"/>
</dbReference>
<evidence type="ECO:0000313" key="9">
    <source>
        <dbReference type="EMBL" id="CAE2285164.1"/>
    </source>
</evidence>
<evidence type="ECO:0000313" key="10">
    <source>
        <dbReference type="EMBL" id="CAE2285170.1"/>
    </source>
</evidence>
<dbReference type="EMBL" id="HBKN01012716">
    <property type="protein sequence ID" value="CAE2285164.1"/>
    <property type="molecule type" value="Transcribed_RNA"/>
</dbReference>
<dbReference type="HAMAP" id="MF_00514">
    <property type="entry name" value="Ribosomal_bL35"/>
    <property type="match status" value="1"/>
</dbReference>
<keyword evidence="2 4" id="KW-0689">Ribosomal protein</keyword>
<dbReference type="InterPro" id="IPR037229">
    <property type="entry name" value="Ribosomal_bL35_sf"/>
</dbReference>
<accession>A0A6U5YDV2</accession>
<evidence type="ECO:0000313" key="8">
    <source>
        <dbReference type="EMBL" id="CAE2285155.1"/>
    </source>
</evidence>
<dbReference type="EMBL" id="HBKN01012714">
    <property type="protein sequence ID" value="CAE2285155.1"/>
    <property type="molecule type" value="Transcribed_RNA"/>
</dbReference>
<evidence type="ECO:0000313" key="5">
    <source>
        <dbReference type="EMBL" id="CAE2285134.1"/>
    </source>
</evidence>
<evidence type="ECO:0000256" key="3">
    <source>
        <dbReference type="ARBA" id="ARBA00023274"/>
    </source>
</evidence>
<evidence type="ECO:0000256" key="1">
    <source>
        <dbReference type="ARBA" id="ARBA00006598"/>
    </source>
</evidence>
<dbReference type="InterPro" id="IPR001706">
    <property type="entry name" value="Ribosomal_bL35"/>
</dbReference>
<dbReference type="InterPro" id="IPR021137">
    <property type="entry name" value="Ribosomal_bL35-like"/>
</dbReference>
<reference evidence="9" key="1">
    <citation type="submission" date="2021-01" db="EMBL/GenBank/DDBJ databases">
        <authorList>
            <person name="Corre E."/>
            <person name="Pelletier E."/>
            <person name="Niang G."/>
            <person name="Scheremetjew M."/>
            <person name="Finn R."/>
            <person name="Kale V."/>
            <person name="Holt S."/>
            <person name="Cochrane G."/>
            <person name="Meng A."/>
            <person name="Brown T."/>
            <person name="Cohen L."/>
        </authorList>
    </citation>
    <scope>NUCLEOTIDE SEQUENCE</scope>
    <source>
        <strain evidence="9">CCMP 2712</strain>
    </source>
</reference>
<sequence length="228" mass="25945">MRSFRFWSLARSHWTAGRLPAVLSRTLLPPSNLGLRAPNDPSLSRPLLGSFPSLPAIRLNNVQCLNAMSVASNLCMSLVGMTARSMLLPISIHLQNGFQVRWSRATKNPKWWKTKPGLGKPGGKKLKTHKGAKKRFIVTRMGKVGYMPSGKQHLNYSMSSRKRAKLRQRRYLNPTQAKIIRKLLLMDRRPRNIRVLQAEPLKLREAPLSDEEWEAMKVQIAKKSKSKC</sequence>
<name>A0A6U5YDV2_GUITH</name>
<keyword evidence="3 4" id="KW-0687">Ribonucleoprotein</keyword>
<proteinExistence type="inferred from homology"/>
<evidence type="ECO:0000313" key="7">
    <source>
        <dbReference type="EMBL" id="CAE2285146.1"/>
    </source>
</evidence>
<protein>
    <recommendedName>
        <fullName evidence="4">50S ribosomal protein L35</fullName>
    </recommendedName>
</protein>
<dbReference type="EMBL" id="HBKN01012712">
    <property type="protein sequence ID" value="CAE2285140.1"/>
    <property type="molecule type" value="Transcribed_RNA"/>
</dbReference>
<organism evidence="9">
    <name type="scientific">Guillardia theta</name>
    <name type="common">Cryptophyte</name>
    <name type="synonym">Cryptomonas phi</name>
    <dbReference type="NCBI Taxonomy" id="55529"/>
    <lineage>
        <taxon>Eukaryota</taxon>
        <taxon>Cryptophyceae</taxon>
        <taxon>Pyrenomonadales</taxon>
        <taxon>Geminigeraceae</taxon>
        <taxon>Guillardia</taxon>
    </lineage>
</organism>
<dbReference type="EMBL" id="HBKN01012718">
    <property type="protein sequence ID" value="CAE2285174.1"/>
    <property type="molecule type" value="Transcribed_RNA"/>
</dbReference>
<dbReference type="Pfam" id="PF01632">
    <property type="entry name" value="Ribosomal_L35p"/>
    <property type="match status" value="1"/>
</dbReference>